<evidence type="ECO:0000313" key="3">
    <source>
        <dbReference type="Proteomes" id="UP001597545"/>
    </source>
</evidence>
<protein>
    <submittedName>
        <fullName evidence="2">DUF4440 domain-containing protein</fullName>
    </submittedName>
</protein>
<evidence type="ECO:0000313" key="2">
    <source>
        <dbReference type="EMBL" id="MFD2549755.1"/>
    </source>
</evidence>
<dbReference type="Proteomes" id="UP001597545">
    <property type="component" value="Unassembled WGS sequence"/>
</dbReference>
<accession>A0ABW5KPG5</accession>
<proteinExistence type="predicted"/>
<dbReference type="Gene3D" id="3.10.450.50">
    <property type="match status" value="1"/>
</dbReference>
<sequence>MNNITKDDVVEAENKLFLARLANHVDLLDQLLDDNLTAVAPTGELLTKEMDLNSHKSKTIVIEDAFREIDQISLFGDATLSIAP</sequence>
<dbReference type="Pfam" id="PF14534">
    <property type="entry name" value="DUF4440"/>
    <property type="match status" value="1"/>
</dbReference>
<reference evidence="3" key="1">
    <citation type="journal article" date="2019" name="Int. J. Syst. Evol. Microbiol.">
        <title>The Global Catalogue of Microorganisms (GCM) 10K type strain sequencing project: providing services to taxonomists for standard genome sequencing and annotation.</title>
        <authorList>
            <consortium name="The Broad Institute Genomics Platform"/>
            <consortium name="The Broad Institute Genome Sequencing Center for Infectious Disease"/>
            <person name="Wu L."/>
            <person name="Ma J."/>
        </authorList>
    </citation>
    <scope>NUCLEOTIDE SEQUENCE [LARGE SCALE GENOMIC DNA]</scope>
    <source>
        <strain evidence="3">KCTC 42662</strain>
    </source>
</reference>
<dbReference type="SUPFAM" id="SSF54427">
    <property type="entry name" value="NTF2-like"/>
    <property type="match status" value="1"/>
</dbReference>
<gene>
    <name evidence="2" type="ORF">ACFSR5_19075</name>
</gene>
<dbReference type="InterPro" id="IPR032710">
    <property type="entry name" value="NTF2-like_dom_sf"/>
</dbReference>
<dbReference type="RefSeq" id="WP_380906072.1">
    <property type="nucleotide sequence ID" value="NZ_JBHUEG010000019.1"/>
</dbReference>
<dbReference type="InterPro" id="IPR027843">
    <property type="entry name" value="DUF4440"/>
</dbReference>
<organism evidence="2 3">
    <name type="scientific">Sphingobacterium suaedae</name>
    <dbReference type="NCBI Taxonomy" id="1686402"/>
    <lineage>
        <taxon>Bacteria</taxon>
        <taxon>Pseudomonadati</taxon>
        <taxon>Bacteroidota</taxon>
        <taxon>Sphingobacteriia</taxon>
        <taxon>Sphingobacteriales</taxon>
        <taxon>Sphingobacteriaceae</taxon>
        <taxon>Sphingobacterium</taxon>
    </lineage>
</organism>
<comment type="caution">
    <text evidence="2">The sequence shown here is derived from an EMBL/GenBank/DDBJ whole genome shotgun (WGS) entry which is preliminary data.</text>
</comment>
<dbReference type="EMBL" id="JBHULR010000020">
    <property type="protein sequence ID" value="MFD2549755.1"/>
    <property type="molecule type" value="Genomic_DNA"/>
</dbReference>
<feature type="domain" description="DUF4440" evidence="1">
    <location>
        <begin position="10"/>
        <end position="77"/>
    </location>
</feature>
<keyword evidence="3" id="KW-1185">Reference proteome</keyword>
<name>A0ABW5KPG5_9SPHI</name>
<evidence type="ECO:0000259" key="1">
    <source>
        <dbReference type="Pfam" id="PF14534"/>
    </source>
</evidence>